<accession>A0A514CTU6</accession>
<organism evidence="1 2">
    <name type="scientific">Achromobacter phage vB_AxyP_19-32_Axy09</name>
    <dbReference type="NCBI Taxonomy" id="2591040"/>
    <lineage>
        <taxon>Viruses</taxon>
        <taxon>Duplodnaviria</taxon>
        <taxon>Heunggongvirae</taxon>
        <taxon>Uroviricota</taxon>
        <taxon>Caudoviricetes</taxon>
        <taxon>Autographivirales</taxon>
        <taxon>Autoscriptoviridae</taxon>
        <taxon>Axyvirus</taxon>
        <taxon>Axyvirus 1932Axy09</taxon>
    </lineage>
</organism>
<keyword evidence="2" id="KW-1185">Reference proteome</keyword>
<dbReference type="EMBL" id="MK962628">
    <property type="protein sequence ID" value="QDH83895.1"/>
    <property type="molecule type" value="Genomic_DNA"/>
</dbReference>
<dbReference type="Proteomes" id="UP000316962">
    <property type="component" value="Segment"/>
</dbReference>
<evidence type="ECO:0000313" key="1">
    <source>
        <dbReference type="EMBL" id="QDH83895.1"/>
    </source>
</evidence>
<evidence type="ECO:0000313" key="2">
    <source>
        <dbReference type="Proteomes" id="UP000316962"/>
    </source>
</evidence>
<proteinExistence type="predicted"/>
<gene>
    <name evidence="1" type="ORF">Axy09_010</name>
</gene>
<protein>
    <submittedName>
        <fullName evidence="1">Uncharacterized protein</fullName>
    </submittedName>
</protein>
<name>A0A514CTU6_9CAUD</name>
<sequence>MGRTPKALAAWAVSQAVALIAELDPAQEDAELDPAQEDAERPAQRVHTLDCRHQWDSDHAGLVFTVTALLTENGPAVKVAGAYLPSVLDAVAARCRLQGYHLGDLPEQIKRTQL</sequence>
<reference evidence="1 2" key="1">
    <citation type="submission" date="2019-05" db="EMBL/GenBank/DDBJ databases">
        <title>Complete genome sequence of sixteen phages from Abidjan, cote d'Ivoire, isolated on a single strain of Achromobacter xylosoxidans.</title>
        <authorList>
            <person name="Essoh C."/>
            <person name="Vernadet J.-P."/>
            <person name="Vergnaud G."/>
            <person name="Pourcel C."/>
        </authorList>
    </citation>
    <scope>NUCLEOTIDE SEQUENCE [LARGE SCALE GENOMIC DNA]</scope>
</reference>